<name>A0ACC2GDS8_DALPE</name>
<reference evidence="1" key="1">
    <citation type="submission" date="2021-05" db="EMBL/GenBank/DDBJ databases">
        <authorList>
            <person name="Pan Q."/>
            <person name="Jouanno E."/>
            <person name="Zahm M."/>
            <person name="Klopp C."/>
            <person name="Cabau C."/>
            <person name="Louis A."/>
            <person name="Berthelot C."/>
            <person name="Parey E."/>
            <person name="Roest Crollius H."/>
            <person name="Montfort J."/>
            <person name="Robinson-Rechavi M."/>
            <person name="Bouchez O."/>
            <person name="Lampietro C."/>
            <person name="Lopez Roques C."/>
            <person name="Donnadieu C."/>
            <person name="Postlethwait J."/>
            <person name="Bobe J."/>
            <person name="Dillon D."/>
            <person name="Chandos A."/>
            <person name="von Hippel F."/>
            <person name="Guiguen Y."/>
        </authorList>
    </citation>
    <scope>NUCLEOTIDE SEQUENCE</scope>
    <source>
        <strain evidence="1">YG-Jan2019</strain>
    </source>
</reference>
<evidence type="ECO:0000313" key="2">
    <source>
        <dbReference type="Proteomes" id="UP001157502"/>
    </source>
</evidence>
<keyword evidence="2" id="KW-1185">Reference proteome</keyword>
<proteinExistence type="predicted"/>
<dbReference type="Proteomes" id="UP001157502">
    <property type="component" value="Chromosome 14"/>
</dbReference>
<organism evidence="1 2">
    <name type="scientific">Dallia pectoralis</name>
    <name type="common">Alaska blackfish</name>
    <dbReference type="NCBI Taxonomy" id="75939"/>
    <lineage>
        <taxon>Eukaryota</taxon>
        <taxon>Metazoa</taxon>
        <taxon>Chordata</taxon>
        <taxon>Craniata</taxon>
        <taxon>Vertebrata</taxon>
        <taxon>Euteleostomi</taxon>
        <taxon>Actinopterygii</taxon>
        <taxon>Neopterygii</taxon>
        <taxon>Teleostei</taxon>
        <taxon>Protacanthopterygii</taxon>
        <taxon>Esociformes</taxon>
        <taxon>Umbridae</taxon>
        <taxon>Dallia</taxon>
    </lineage>
</organism>
<protein>
    <submittedName>
        <fullName evidence="1">Uncharacterized protein</fullName>
    </submittedName>
</protein>
<comment type="caution">
    <text evidence="1">The sequence shown here is derived from an EMBL/GenBank/DDBJ whole genome shotgun (WGS) entry which is preliminary data.</text>
</comment>
<evidence type="ECO:0000313" key="1">
    <source>
        <dbReference type="EMBL" id="KAJ8001809.1"/>
    </source>
</evidence>
<sequence>MHKTPPPFCETPSITGAGSDGGEERRELSSLLVTLTCNHRGHRGRQVHRTLARGARLLPISSGDFLLSVASIDAPPSAGQRTGLCHLSVVHFAGAGGVFGRRPVRRLRPAK</sequence>
<dbReference type="EMBL" id="CM055741">
    <property type="protein sequence ID" value="KAJ8001809.1"/>
    <property type="molecule type" value="Genomic_DNA"/>
</dbReference>
<gene>
    <name evidence="1" type="ORF">DPEC_G00173280</name>
</gene>
<accession>A0ACC2GDS8</accession>